<proteinExistence type="predicted"/>
<dbReference type="Proteomes" id="UP000199670">
    <property type="component" value="Unassembled WGS sequence"/>
</dbReference>
<keyword evidence="3" id="KW-1185">Reference proteome</keyword>
<sequence length="110" mass="13185">MIILIYIAYYFLSLLPIIISYRFRKYTISDYQYNKQLNWKKRWALFFNYIALIFQVIVAGELKSKLDSLDNSILGYEPILVSAYIFLIVYTLFPISWLESPKSHIKKEKI</sequence>
<dbReference type="AlphaFoldDB" id="A0A1C3YYE8"/>
<evidence type="ECO:0000313" key="3">
    <source>
        <dbReference type="Proteomes" id="UP000199670"/>
    </source>
</evidence>
<feature type="transmembrane region" description="Helical" evidence="1">
    <location>
        <begin position="43"/>
        <end position="59"/>
    </location>
</feature>
<protein>
    <submittedName>
        <fullName evidence="2">Uncharacterized protein</fullName>
    </submittedName>
</protein>
<dbReference type="EMBL" id="FMAQ01000001">
    <property type="protein sequence ID" value="SCB75109.1"/>
    <property type="molecule type" value="Genomic_DNA"/>
</dbReference>
<dbReference type="RefSeq" id="WP_091122968.1">
    <property type="nucleotide sequence ID" value="NZ_FMAQ01000001.1"/>
</dbReference>
<accession>A0A1C3YYE8</accession>
<organism evidence="2 3">
    <name type="scientific">Gilliamella bombicola</name>
    <dbReference type="NCBI Taxonomy" id="1798182"/>
    <lineage>
        <taxon>Bacteria</taxon>
        <taxon>Pseudomonadati</taxon>
        <taxon>Pseudomonadota</taxon>
        <taxon>Gammaproteobacteria</taxon>
        <taxon>Orbales</taxon>
        <taxon>Orbaceae</taxon>
        <taxon>Gilliamella</taxon>
    </lineage>
</organism>
<keyword evidence="1" id="KW-0812">Transmembrane</keyword>
<evidence type="ECO:0000256" key="1">
    <source>
        <dbReference type="SAM" id="Phobius"/>
    </source>
</evidence>
<feature type="transmembrane region" description="Helical" evidence="1">
    <location>
        <begin position="79"/>
        <end position="98"/>
    </location>
</feature>
<feature type="transmembrane region" description="Helical" evidence="1">
    <location>
        <begin position="6"/>
        <end position="23"/>
    </location>
</feature>
<gene>
    <name evidence="2" type="ORF">GA0061081_101171</name>
</gene>
<keyword evidence="1" id="KW-0472">Membrane</keyword>
<name>A0A1C3YYE8_9GAMM</name>
<keyword evidence="1" id="KW-1133">Transmembrane helix</keyword>
<reference evidence="3" key="1">
    <citation type="submission" date="2016-08" db="EMBL/GenBank/DDBJ databases">
        <authorList>
            <person name="Varghese N."/>
            <person name="Submissions Spin"/>
        </authorList>
    </citation>
    <scope>NUCLEOTIDE SEQUENCE [LARGE SCALE GENOMIC DNA]</scope>
    <source>
        <strain evidence="3">R-53248</strain>
    </source>
</reference>
<dbReference type="OrthoDB" id="7067147at2"/>
<evidence type="ECO:0000313" key="2">
    <source>
        <dbReference type="EMBL" id="SCB75109.1"/>
    </source>
</evidence>